<protein>
    <recommendedName>
        <fullName evidence="4">Secreted protein</fullName>
    </recommendedName>
</protein>
<comment type="caution">
    <text evidence="2">The sequence shown here is derived from an EMBL/GenBank/DDBJ whole genome shotgun (WGS) entry which is preliminary data.</text>
</comment>
<evidence type="ECO:0008006" key="4">
    <source>
        <dbReference type="Google" id="ProtNLM"/>
    </source>
</evidence>
<feature type="chain" id="PRO_5005532730" description="Secreted protein" evidence="1">
    <location>
        <begin position="33"/>
        <end position="96"/>
    </location>
</feature>
<name>A0A0K9XLA5_9ACTN</name>
<evidence type="ECO:0000313" key="3">
    <source>
        <dbReference type="Proteomes" id="UP000037288"/>
    </source>
</evidence>
<keyword evidence="3" id="KW-1185">Reference proteome</keyword>
<feature type="signal peptide" evidence="1">
    <location>
        <begin position="1"/>
        <end position="32"/>
    </location>
</feature>
<dbReference type="EMBL" id="LFXA01000002">
    <property type="protein sequence ID" value="KNB53866.1"/>
    <property type="molecule type" value="Genomic_DNA"/>
</dbReference>
<evidence type="ECO:0000256" key="1">
    <source>
        <dbReference type="SAM" id="SignalP"/>
    </source>
</evidence>
<evidence type="ECO:0000313" key="2">
    <source>
        <dbReference type="EMBL" id="KNB53866.1"/>
    </source>
</evidence>
<keyword evidence="1" id="KW-0732">Signal</keyword>
<accession>A0A0K9XLA5</accession>
<dbReference type="Proteomes" id="UP000037288">
    <property type="component" value="Unassembled WGS sequence"/>
</dbReference>
<proteinExistence type="predicted"/>
<dbReference type="OrthoDB" id="9964615at2"/>
<gene>
    <name evidence="2" type="ORF">AC230_04575</name>
</gene>
<dbReference type="PATRIC" id="fig|1678637.3.peg.999"/>
<reference evidence="3" key="1">
    <citation type="submission" date="2015-07" db="EMBL/GenBank/DDBJ databases">
        <title>Draft genome sequence of Streptomyces sp. CMAA 1322, a bacterium isolated from Caatinga biome, from dry forest semiarid of Brazil.</title>
        <authorList>
            <person name="Santos S.N."/>
            <person name="Gacesa R."/>
            <person name="Taketani R.G."/>
            <person name="Long P.F."/>
            <person name="Melo I.S."/>
        </authorList>
    </citation>
    <scope>NUCLEOTIDE SEQUENCE [LARGE SCALE GENOMIC DNA]</scope>
    <source>
        <strain evidence="3">CMAA 1322</strain>
    </source>
</reference>
<organism evidence="2 3">
    <name type="scientific">Streptomyces caatingaensis</name>
    <dbReference type="NCBI Taxonomy" id="1678637"/>
    <lineage>
        <taxon>Bacteria</taxon>
        <taxon>Bacillati</taxon>
        <taxon>Actinomycetota</taxon>
        <taxon>Actinomycetes</taxon>
        <taxon>Kitasatosporales</taxon>
        <taxon>Streptomycetaceae</taxon>
        <taxon>Streptomyces</taxon>
    </lineage>
</organism>
<dbReference type="AlphaFoldDB" id="A0A0K9XLA5"/>
<sequence>MTGSFRTRIAAALGTLALVAGGAVIAAPAAHAGGPDCANYLAGGNPHRGGPIAEVACGVGSTGLPTASKLLCETVMGKVGQVGPAKTDTACKQAAG</sequence>
<dbReference type="RefSeq" id="WP_049714599.1">
    <property type="nucleotide sequence ID" value="NZ_LFXA01000002.1"/>
</dbReference>